<dbReference type="Pfam" id="PF00571">
    <property type="entry name" value="CBS"/>
    <property type="match status" value="2"/>
</dbReference>
<proteinExistence type="inferred from homology"/>
<keyword evidence="8 10" id="KW-0472">Membrane</keyword>
<evidence type="ECO:0000256" key="1">
    <source>
        <dbReference type="ARBA" id="ARBA00004651"/>
    </source>
</evidence>
<keyword evidence="16" id="KW-1185">Reference proteome</keyword>
<dbReference type="InterPro" id="IPR002550">
    <property type="entry name" value="CNNM"/>
</dbReference>
<keyword evidence="3" id="KW-1003">Cell membrane</keyword>
<evidence type="ECO:0000313" key="15">
    <source>
        <dbReference type="EMBL" id="SCG70587.1"/>
    </source>
</evidence>
<dbReference type="InterPro" id="IPR000644">
    <property type="entry name" value="CBS_dom"/>
</dbReference>
<dbReference type="InterPro" id="IPR005170">
    <property type="entry name" value="Transptr-assoc_dom"/>
</dbReference>
<keyword evidence="4 10" id="KW-0812">Transmembrane</keyword>
<dbReference type="GO" id="GO:0050660">
    <property type="term" value="F:flavin adenine dinucleotide binding"/>
    <property type="evidence" value="ECO:0007669"/>
    <property type="project" value="InterPro"/>
</dbReference>
<evidence type="ECO:0000259" key="13">
    <source>
        <dbReference type="PROSITE" id="PS51371"/>
    </source>
</evidence>
<dbReference type="InterPro" id="IPR051676">
    <property type="entry name" value="UPF0053_domain"/>
</dbReference>
<evidence type="ECO:0000256" key="10">
    <source>
        <dbReference type="PROSITE-ProRule" id="PRU01193"/>
    </source>
</evidence>
<feature type="region of interest" description="Disordered" evidence="11">
    <location>
        <begin position="1"/>
        <end position="25"/>
    </location>
</feature>
<dbReference type="Pfam" id="PF03471">
    <property type="entry name" value="CorC_HlyC"/>
    <property type="match status" value="1"/>
</dbReference>
<dbReference type="AlphaFoldDB" id="A0A1C5JJ36"/>
<dbReference type="SUPFAM" id="SSF56176">
    <property type="entry name" value="FAD-binding/transporter-associated domain-like"/>
    <property type="match status" value="1"/>
</dbReference>
<feature type="transmembrane region" description="Helical" evidence="12">
    <location>
        <begin position="147"/>
        <end position="167"/>
    </location>
</feature>
<dbReference type="InterPro" id="IPR016169">
    <property type="entry name" value="FAD-bd_PCMH_sub2"/>
</dbReference>
<evidence type="ECO:0000313" key="16">
    <source>
        <dbReference type="Proteomes" id="UP000199408"/>
    </source>
</evidence>
<keyword evidence="5" id="KW-0677">Repeat</keyword>
<gene>
    <name evidence="15" type="ORF">GA0070560_13519</name>
</gene>
<dbReference type="PANTHER" id="PTHR43099:SF5">
    <property type="entry name" value="HLYC_CORC FAMILY TRANSPORTER"/>
    <property type="match status" value="1"/>
</dbReference>
<dbReference type="InterPro" id="IPR036318">
    <property type="entry name" value="FAD-bd_PCMH-like_sf"/>
</dbReference>
<evidence type="ECO:0000256" key="12">
    <source>
        <dbReference type="SAM" id="Phobius"/>
    </source>
</evidence>
<dbReference type="PANTHER" id="PTHR43099">
    <property type="entry name" value="UPF0053 PROTEIN YRKA"/>
    <property type="match status" value="1"/>
</dbReference>
<evidence type="ECO:0000256" key="8">
    <source>
        <dbReference type="ARBA" id="ARBA00023136"/>
    </source>
</evidence>
<evidence type="ECO:0000256" key="9">
    <source>
        <dbReference type="PROSITE-ProRule" id="PRU00703"/>
    </source>
</evidence>
<name>A0A1C5JJ36_9ACTN</name>
<accession>A0A1C5JJ36</accession>
<dbReference type="Proteomes" id="UP000199408">
    <property type="component" value="Unassembled WGS sequence"/>
</dbReference>
<comment type="similarity">
    <text evidence="2">Belongs to the UPF0053 family.</text>
</comment>
<dbReference type="InterPro" id="IPR044751">
    <property type="entry name" value="Ion_transp-like_CBS"/>
</dbReference>
<sequence>MRVVRPDAAVHGEGSRDQGHGDKPPLVRVSLRLPVAEASGRGGVGQVVGGYGVQVALVFMLVLVNAVFAGSEMALVQLRESQLQRLERTSRGGRVLARLARDPNRFLATIQIGITLAGFLASAAAAVSLAAPLVAPLAFLGSAAEPVAIVLVTIVLTFITLVLGELAPKRIAMQRAEGWALLVARPLDALSTFSRPAVWLLGKATDVVVRLSGGDPRARREEVGTEELRDMVAAQRNLTPEHRMIISGAFEVAERTLREILVPRREVVTLSSSLSAAQALRKLGGSGQTRAPVVGRGGLDDTVGVVHMRDLLDRDGPVADHASPAMFLPETLRVTEAIREMRLQRQQFALVVDERGSIDGIVTMEDLVEEIVGEIYDETDRDVQAVVRSSDGTLVLPGGFPLHDLPDVGVDIDDPDVGDYTTVAGLVLAHLGRIPTAPGETVRLPGFTAQVLEVTGRAITKVRLCPIAPASGRDAAGGAADDADRPEAS</sequence>
<evidence type="ECO:0000256" key="3">
    <source>
        <dbReference type="ARBA" id="ARBA00022475"/>
    </source>
</evidence>
<dbReference type="PROSITE" id="PS51846">
    <property type="entry name" value="CNNM"/>
    <property type="match status" value="1"/>
</dbReference>
<dbReference type="Gene3D" id="3.10.580.10">
    <property type="entry name" value="CBS-domain"/>
    <property type="match status" value="1"/>
</dbReference>
<evidence type="ECO:0000256" key="7">
    <source>
        <dbReference type="ARBA" id="ARBA00023122"/>
    </source>
</evidence>
<dbReference type="GO" id="GO:0005886">
    <property type="term" value="C:plasma membrane"/>
    <property type="evidence" value="ECO:0007669"/>
    <property type="project" value="UniProtKB-SubCell"/>
</dbReference>
<feature type="domain" description="CNNM transmembrane" evidence="14">
    <location>
        <begin position="47"/>
        <end position="242"/>
    </location>
</feature>
<evidence type="ECO:0000256" key="11">
    <source>
        <dbReference type="SAM" id="MobiDB-lite"/>
    </source>
</evidence>
<keyword evidence="7 9" id="KW-0129">CBS domain</keyword>
<feature type="domain" description="CBS" evidence="13">
    <location>
        <begin position="319"/>
        <end position="378"/>
    </location>
</feature>
<comment type="subcellular location">
    <subcellularLocation>
        <location evidence="1">Cell membrane</location>
        <topology evidence="1">Multi-pass membrane protein</topology>
    </subcellularLocation>
</comment>
<dbReference type="Gene3D" id="3.30.465.10">
    <property type="match status" value="1"/>
</dbReference>
<evidence type="ECO:0000256" key="4">
    <source>
        <dbReference type="ARBA" id="ARBA00022692"/>
    </source>
</evidence>
<keyword evidence="6 10" id="KW-1133">Transmembrane helix</keyword>
<dbReference type="PROSITE" id="PS51371">
    <property type="entry name" value="CBS"/>
    <property type="match status" value="1"/>
</dbReference>
<feature type="transmembrane region" description="Helical" evidence="12">
    <location>
        <begin position="106"/>
        <end position="135"/>
    </location>
</feature>
<evidence type="ECO:0000259" key="14">
    <source>
        <dbReference type="PROSITE" id="PS51846"/>
    </source>
</evidence>
<dbReference type="EMBL" id="FMDN01000035">
    <property type="protein sequence ID" value="SCG70587.1"/>
    <property type="molecule type" value="Genomic_DNA"/>
</dbReference>
<evidence type="ECO:0000256" key="6">
    <source>
        <dbReference type="ARBA" id="ARBA00022989"/>
    </source>
</evidence>
<evidence type="ECO:0000256" key="2">
    <source>
        <dbReference type="ARBA" id="ARBA00006337"/>
    </source>
</evidence>
<feature type="transmembrane region" description="Helical" evidence="12">
    <location>
        <begin position="51"/>
        <end position="76"/>
    </location>
</feature>
<dbReference type="SMART" id="SM01091">
    <property type="entry name" value="CorC_HlyC"/>
    <property type="match status" value="1"/>
</dbReference>
<protein>
    <submittedName>
        <fullName evidence="15">Putative hemolysin</fullName>
    </submittedName>
</protein>
<organism evidence="15 16">
    <name type="scientific">Micromonospora halophytica</name>
    <dbReference type="NCBI Taxonomy" id="47864"/>
    <lineage>
        <taxon>Bacteria</taxon>
        <taxon>Bacillati</taxon>
        <taxon>Actinomycetota</taxon>
        <taxon>Actinomycetes</taxon>
        <taxon>Micromonosporales</taxon>
        <taxon>Micromonosporaceae</taxon>
        <taxon>Micromonospora</taxon>
    </lineage>
</organism>
<reference evidence="16" key="1">
    <citation type="submission" date="2016-06" db="EMBL/GenBank/DDBJ databases">
        <authorList>
            <person name="Varghese N."/>
        </authorList>
    </citation>
    <scope>NUCLEOTIDE SEQUENCE [LARGE SCALE GENOMIC DNA]</scope>
    <source>
        <strain evidence="16">DSM 43171</strain>
    </source>
</reference>
<dbReference type="CDD" id="cd04590">
    <property type="entry name" value="CBS_pair_CorC_HlyC_assoc"/>
    <property type="match status" value="1"/>
</dbReference>
<dbReference type="STRING" id="47864.GA0070560_13519"/>
<dbReference type="SUPFAM" id="SSF54631">
    <property type="entry name" value="CBS-domain pair"/>
    <property type="match status" value="1"/>
</dbReference>
<dbReference type="InterPro" id="IPR046342">
    <property type="entry name" value="CBS_dom_sf"/>
</dbReference>
<evidence type="ECO:0000256" key="5">
    <source>
        <dbReference type="ARBA" id="ARBA00022737"/>
    </source>
</evidence>
<dbReference type="Pfam" id="PF01595">
    <property type="entry name" value="CNNM"/>
    <property type="match status" value="1"/>
</dbReference>